<sequence>MYLTATRFDMMHDVNLISRYIECPREMHLLDAKRIFRYLQGTTSYGLFYKKGKRSEIYFALQTVIMLKIKMIEKAHQVMFSCLVQELFRCHQRSEHIVTLLTIEAEFITTTTCACQGVCLRNFLEELYFKHERPTLIYCNNNSGIKPSKNLVLHGRSKHIDMKYHFLKNLCNDRILDLNYCKSKDQLADIMTKPLKLATFSRLRKLLGVYTIEHSLQERETHEMFLSRGRVVMLTKFLGLF</sequence>
<dbReference type="STRING" id="3476.A0A2P5CLK8"/>
<proteinExistence type="predicted"/>
<dbReference type="OrthoDB" id="1721964at2759"/>
<dbReference type="PANTHER" id="PTHR11439:SF517">
    <property type="entry name" value="CYSTEINE-RICH RLK (RECEPTOR-LIKE PROTEIN KINASE) 8"/>
    <property type="match status" value="1"/>
</dbReference>
<organism evidence="1 2">
    <name type="scientific">Parasponia andersonii</name>
    <name type="common">Sponia andersonii</name>
    <dbReference type="NCBI Taxonomy" id="3476"/>
    <lineage>
        <taxon>Eukaryota</taxon>
        <taxon>Viridiplantae</taxon>
        <taxon>Streptophyta</taxon>
        <taxon>Embryophyta</taxon>
        <taxon>Tracheophyta</taxon>
        <taxon>Spermatophyta</taxon>
        <taxon>Magnoliopsida</taxon>
        <taxon>eudicotyledons</taxon>
        <taxon>Gunneridae</taxon>
        <taxon>Pentapetalae</taxon>
        <taxon>rosids</taxon>
        <taxon>fabids</taxon>
        <taxon>Rosales</taxon>
        <taxon>Cannabaceae</taxon>
        <taxon>Parasponia</taxon>
    </lineage>
</organism>
<dbReference type="PANTHER" id="PTHR11439">
    <property type="entry name" value="GAG-POL-RELATED RETROTRANSPOSON"/>
    <property type="match status" value="1"/>
</dbReference>
<reference evidence="2" key="1">
    <citation type="submission" date="2016-06" db="EMBL/GenBank/DDBJ databases">
        <title>Parallel loss of symbiosis genes in relatives of nitrogen-fixing non-legume Parasponia.</title>
        <authorList>
            <person name="Van Velzen R."/>
            <person name="Holmer R."/>
            <person name="Bu F."/>
            <person name="Rutten L."/>
            <person name="Van Zeijl A."/>
            <person name="Liu W."/>
            <person name="Santuari L."/>
            <person name="Cao Q."/>
            <person name="Sharma T."/>
            <person name="Shen D."/>
            <person name="Roswanjaya Y."/>
            <person name="Wardhani T."/>
            <person name="Kalhor M.S."/>
            <person name="Jansen J."/>
            <person name="Van den Hoogen J."/>
            <person name="Gungor B."/>
            <person name="Hartog M."/>
            <person name="Hontelez J."/>
            <person name="Verver J."/>
            <person name="Yang W.-C."/>
            <person name="Schijlen E."/>
            <person name="Repin R."/>
            <person name="Schilthuizen M."/>
            <person name="Schranz E."/>
            <person name="Heidstra R."/>
            <person name="Miyata K."/>
            <person name="Fedorova E."/>
            <person name="Kohlen W."/>
            <person name="Bisseling T."/>
            <person name="Smit S."/>
            <person name="Geurts R."/>
        </authorList>
    </citation>
    <scope>NUCLEOTIDE SEQUENCE [LARGE SCALE GENOMIC DNA]</scope>
    <source>
        <strain evidence="2">cv. WU1-14</strain>
    </source>
</reference>
<protein>
    <submittedName>
        <fullName evidence="1">Uncharacterized protein</fullName>
    </submittedName>
</protein>
<dbReference type="EMBL" id="JXTB01000118">
    <property type="protein sequence ID" value="PON61875.1"/>
    <property type="molecule type" value="Genomic_DNA"/>
</dbReference>
<accession>A0A2P5CLK8</accession>
<name>A0A2P5CLK8_PARAD</name>
<dbReference type="Proteomes" id="UP000237105">
    <property type="component" value="Unassembled WGS sequence"/>
</dbReference>
<comment type="caution">
    <text evidence="1">The sequence shown here is derived from an EMBL/GenBank/DDBJ whole genome shotgun (WGS) entry which is preliminary data.</text>
</comment>
<dbReference type="AlphaFoldDB" id="A0A2P5CLK8"/>
<evidence type="ECO:0000313" key="2">
    <source>
        <dbReference type="Proteomes" id="UP000237105"/>
    </source>
</evidence>
<keyword evidence="2" id="KW-1185">Reference proteome</keyword>
<dbReference type="CDD" id="cd09272">
    <property type="entry name" value="RNase_HI_RT_Ty1"/>
    <property type="match status" value="1"/>
</dbReference>
<evidence type="ECO:0000313" key="1">
    <source>
        <dbReference type="EMBL" id="PON61875.1"/>
    </source>
</evidence>
<gene>
    <name evidence="1" type="ORF">PanWU01x14_142930</name>
</gene>